<evidence type="ECO:0000313" key="2">
    <source>
        <dbReference type="EMBL" id="SDF76486.1"/>
    </source>
</evidence>
<evidence type="ECO:0000313" key="3">
    <source>
        <dbReference type="Proteomes" id="UP000199245"/>
    </source>
</evidence>
<name>A0A1G7NR76_9BRAD</name>
<gene>
    <name evidence="2" type="ORF">SAMN05216337_107214</name>
</gene>
<reference evidence="2 3" key="1">
    <citation type="submission" date="2016-10" db="EMBL/GenBank/DDBJ databases">
        <authorList>
            <person name="de Groot N.N."/>
        </authorList>
    </citation>
    <scope>NUCLEOTIDE SEQUENCE [LARGE SCALE GENOMIC DNA]</scope>
    <source>
        <strain evidence="2 3">R5</strain>
    </source>
</reference>
<dbReference type="Proteomes" id="UP000199245">
    <property type="component" value="Unassembled WGS sequence"/>
</dbReference>
<dbReference type="EMBL" id="FMZW01000072">
    <property type="protein sequence ID" value="SDF76486.1"/>
    <property type="molecule type" value="Genomic_DNA"/>
</dbReference>
<accession>A0A1G7NR76</accession>
<protein>
    <submittedName>
        <fullName evidence="2">Uncharacterized protein</fullName>
    </submittedName>
</protein>
<dbReference type="AlphaFoldDB" id="A0A1G7NR76"/>
<sequence>MKFQPAQHDLARPGLSEVERGGGDAHLAGQDPGTGGVELPSAAGPLYSRWAIHVATALSEQTKALRRPVQRVVTARGAGDEPGGRLGLRGPPRPIECPQRATLRLVGKSQVRLDKIAPMSASIVRPQAGTAWIANSIAIRHVHRNVGS</sequence>
<organism evidence="2 3">
    <name type="scientific">Bradyrhizobium brasilense</name>
    <dbReference type="NCBI Taxonomy" id="1419277"/>
    <lineage>
        <taxon>Bacteria</taxon>
        <taxon>Pseudomonadati</taxon>
        <taxon>Pseudomonadota</taxon>
        <taxon>Alphaproteobacteria</taxon>
        <taxon>Hyphomicrobiales</taxon>
        <taxon>Nitrobacteraceae</taxon>
        <taxon>Bradyrhizobium</taxon>
    </lineage>
</organism>
<feature type="region of interest" description="Disordered" evidence="1">
    <location>
        <begin position="74"/>
        <end position="94"/>
    </location>
</feature>
<evidence type="ECO:0000256" key="1">
    <source>
        <dbReference type="SAM" id="MobiDB-lite"/>
    </source>
</evidence>
<dbReference type="RefSeq" id="WP_092090205.1">
    <property type="nucleotide sequence ID" value="NZ_FMZW01000072.1"/>
</dbReference>
<proteinExistence type="predicted"/>
<feature type="region of interest" description="Disordered" evidence="1">
    <location>
        <begin position="1"/>
        <end position="40"/>
    </location>
</feature>